<evidence type="ECO:0000256" key="1">
    <source>
        <dbReference type="SAM" id="MobiDB-lite"/>
    </source>
</evidence>
<proteinExistence type="predicted"/>
<reference evidence="2 3" key="1">
    <citation type="submission" date="2024-04" db="EMBL/GenBank/DDBJ databases">
        <authorList>
            <person name="Waldvogel A.-M."/>
            <person name="Schoenle A."/>
        </authorList>
    </citation>
    <scope>NUCLEOTIDE SEQUENCE [LARGE SCALE GENOMIC DNA]</scope>
</reference>
<evidence type="ECO:0000313" key="3">
    <source>
        <dbReference type="Proteomes" id="UP001497482"/>
    </source>
</evidence>
<name>A0AAV2MHU1_KNICA</name>
<gene>
    <name evidence="2" type="ORF">KC01_LOCUS39272</name>
</gene>
<evidence type="ECO:0000313" key="2">
    <source>
        <dbReference type="EMBL" id="CAL1613004.1"/>
    </source>
</evidence>
<feature type="region of interest" description="Disordered" evidence="1">
    <location>
        <begin position="51"/>
        <end position="74"/>
    </location>
</feature>
<feature type="compositionally biased region" description="Basic and acidic residues" evidence="1">
    <location>
        <begin position="53"/>
        <end position="74"/>
    </location>
</feature>
<dbReference type="EMBL" id="OZ035830">
    <property type="protein sequence ID" value="CAL1613004.1"/>
    <property type="molecule type" value="Genomic_DNA"/>
</dbReference>
<sequence>MALARLSSAPHISMQLWPAVARPEKPIITFICPKEEFFYLHSPSPLCPITKSCSEKGEPEDGGERKRRGGDIGH</sequence>
<dbReference type="Proteomes" id="UP001497482">
    <property type="component" value="Chromosome 8"/>
</dbReference>
<protein>
    <submittedName>
        <fullName evidence="2">Uncharacterized protein</fullName>
    </submittedName>
</protein>
<keyword evidence="3" id="KW-1185">Reference proteome</keyword>
<organism evidence="2 3">
    <name type="scientific">Knipowitschia caucasica</name>
    <name type="common">Caucasian dwarf goby</name>
    <name type="synonym">Pomatoschistus caucasicus</name>
    <dbReference type="NCBI Taxonomy" id="637954"/>
    <lineage>
        <taxon>Eukaryota</taxon>
        <taxon>Metazoa</taxon>
        <taxon>Chordata</taxon>
        <taxon>Craniata</taxon>
        <taxon>Vertebrata</taxon>
        <taxon>Euteleostomi</taxon>
        <taxon>Actinopterygii</taxon>
        <taxon>Neopterygii</taxon>
        <taxon>Teleostei</taxon>
        <taxon>Neoteleostei</taxon>
        <taxon>Acanthomorphata</taxon>
        <taxon>Gobiaria</taxon>
        <taxon>Gobiiformes</taxon>
        <taxon>Gobioidei</taxon>
        <taxon>Gobiidae</taxon>
        <taxon>Gobiinae</taxon>
        <taxon>Knipowitschia</taxon>
    </lineage>
</organism>
<dbReference type="AlphaFoldDB" id="A0AAV2MHU1"/>
<accession>A0AAV2MHU1</accession>